<organism evidence="1">
    <name type="scientific">Arundo donax</name>
    <name type="common">Giant reed</name>
    <name type="synonym">Donax arundinaceus</name>
    <dbReference type="NCBI Taxonomy" id="35708"/>
    <lineage>
        <taxon>Eukaryota</taxon>
        <taxon>Viridiplantae</taxon>
        <taxon>Streptophyta</taxon>
        <taxon>Embryophyta</taxon>
        <taxon>Tracheophyta</taxon>
        <taxon>Spermatophyta</taxon>
        <taxon>Magnoliopsida</taxon>
        <taxon>Liliopsida</taxon>
        <taxon>Poales</taxon>
        <taxon>Poaceae</taxon>
        <taxon>PACMAD clade</taxon>
        <taxon>Arundinoideae</taxon>
        <taxon>Arundineae</taxon>
        <taxon>Arundo</taxon>
    </lineage>
</organism>
<name>A0A0A9H2R3_ARUDO</name>
<sequence>MYEVSPQSFPQICLCYASEKNESCTIKLMRHVRDCIGKNKGNTSSESLIKFTGHV</sequence>
<proteinExistence type="predicted"/>
<reference evidence="1" key="1">
    <citation type="submission" date="2014-09" db="EMBL/GenBank/DDBJ databases">
        <authorList>
            <person name="Magalhaes I.L.F."/>
            <person name="Oliveira U."/>
            <person name="Santos F.R."/>
            <person name="Vidigal T.H.D.A."/>
            <person name="Brescovit A.D."/>
            <person name="Santos A.J."/>
        </authorList>
    </citation>
    <scope>NUCLEOTIDE SEQUENCE</scope>
    <source>
        <tissue evidence="1">Shoot tissue taken approximately 20 cm above the soil surface</tissue>
    </source>
</reference>
<dbReference type="EMBL" id="GBRH01166834">
    <property type="protein sequence ID" value="JAE31062.1"/>
    <property type="molecule type" value="Transcribed_RNA"/>
</dbReference>
<accession>A0A0A9H2R3</accession>
<reference evidence="1" key="2">
    <citation type="journal article" date="2015" name="Data Brief">
        <title>Shoot transcriptome of the giant reed, Arundo donax.</title>
        <authorList>
            <person name="Barrero R.A."/>
            <person name="Guerrero F.D."/>
            <person name="Moolhuijzen P."/>
            <person name="Goolsby J.A."/>
            <person name="Tidwell J."/>
            <person name="Bellgard S.E."/>
            <person name="Bellgard M.I."/>
        </authorList>
    </citation>
    <scope>NUCLEOTIDE SEQUENCE</scope>
    <source>
        <tissue evidence="1">Shoot tissue taken approximately 20 cm above the soil surface</tissue>
    </source>
</reference>
<protein>
    <submittedName>
        <fullName evidence="1">Uncharacterized protein</fullName>
    </submittedName>
</protein>
<dbReference type="AlphaFoldDB" id="A0A0A9H2R3"/>
<evidence type="ECO:0000313" key="1">
    <source>
        <dbReference type="EMBL" id="JAE31062.1"/>
    </source>
</evidence>